<evidence type="ECO:0000313" key="2">
    <source>
        <dbReference type="EMBL" id="BCS18851.1"/>
    </source>
</evidence>
<feature type="compositionally biased region" description="Basic and acidic residues" evidence="1">
    <location>
        <begin position="135"/>
        <end position="144"/>
    </location>
</feature>
<organism evidence="2 3">
    <name type="scientific">Aspergillus puulaauensis</name>
    <dbReference type="NCBI Taxonomy" id="1220207"/>
    <lineage>
        <taxon>Eukaryota</taxon>
        <taxon>Fungi</taxon>
        <taxon>Dikarya</taxon>
        <taxon>Ascomycota</taxon>
        <taxon>Pezizomycotina</taxon>
        <taxon>Eurotiomycetes</taxon>
        <taxon>Eurotiomycetidae</taxon>
        <taxon>Eurotiales</taxon>
        <taxon>Aspergillaceae</taxon>
        <taxon>Aspergillus</taxon>
    </lineage>
</organism>
<dbReference type="GeneID" id="64968856"/>
<keyword evidence="3" id="KW-1185">Reference proteome</keyword>
<protein>
    <submittedName>
        <fullName evidence="2">Uncharacterized protein</fullName>
    </submittedName>
</protein>
<dbReference type="RefSeq" id="XP_041551045.1">
    <property type="nucleotide sequence ID" value="XM_041697795.1"/>
</dbReference>
<dbReference type="EMBL" id="AP024443">
    <property type="protein sequence ID" value="BCS18851.1"/>
    <property type="molecule type" value="Genomic_DNA"/>
</dbReference>
<sequence length="144" mass="15199">MPSPHRGGNLSDMAPTGTTIPNDAGKMNTIPSVPRPEQRSEDAEFSYQGTGQPSTAFAADNSTDMPRSTKDMGFSGETITGTGNTFPAQGENAGNEIGANWPGAKGSTRGFKHANKNRGEFDTMGGPDDEGVEDVGEHQGRNYY</sequence>
<evidence type="ECO:0000313" key="3">
    <source>
        <dbReference type="Proteomes" id="UP000654913"/>
    </source>
</evidence>
<reference evidence="2" key="1">
    <citation type="submission" date="2021-01" db="EMBL/GenBank/DDBJ databases">
        <authorList>
            <consortium name="Aspergillus puulaauensis MK2 genome sequencing consortium"/>
            <person name="Kazuki M."/>
            <person name="Futagami T."/>
        </authorList>
    </citation>
    <scope>NUCLEOTIDE SEQUENCE</scope>
    <source>
        <strain evidence="2">MK2</strain>
    </source>
</reference>
<reference evidence="2" key="2">
    <citation type="submission" date="2021-02" db="EMBL/GenBank/DDBJ databases">
        <title>Aspergillus puulaauensis MK2 genome sequence.</title>
        <authorList>
            <person name="Futagami T."/>
            <person name="Mori K."/>
            <person name="Kadooka C."/>
            <person name="Tanaka T."/>
        </authorList>
    </citation>
    <scope>NUCLEOTIDE SEQUENCE</scope>
    <source>
        <strain evidence="2">MK2</strain>
    </source>
</reference>
<proteinExistence type="predicted"/>
<dbReference type="AlphaFoldDB" id="A0A7R8AHA7"/>
<name>A0A7R8AHA7_9EURO</name>
<gene>
    <name evidence="2" type="ORF">APUU_11679S</name>
</gene>
<dbReference type="KEGG" id="apuu:APUU_11679S"/>
<feature type="compositionally biased region" description="Polar residues" evidence="1">
    <location>
        <begin position="77"/>
        <end position="87"/>
    </location>
</feature>
<evidence type="ECO:0000256" key="1">
    <source>
        <dbReference type="SAM" id="MobiDB-lite"/>
    </source>
</evidence>
<feature type="compositionally biased region" description="Polar residues" evidence="1">
    <location>
        <begin position="47"/>
        <end position="66"/>
    </location>
</feature>
<dbReference type="OrthoDB" id="5416172at2759"/>
<feature type="region of interest" description="Disordered" evidence="1">
    <location>
        <begin position="1"/>
        <end position="144"/>
    </location>
</feature>
<dbReference type="Proteomes" id="UP000654913">
    <property type="component" value="Chromosome 1"/>
</dbReference>
<accession>A0A7R8AHA7</accession>